<protein>
    <submittedName>
        <fullName evidence="1">Cysteine dioxygenase family protein</fullName>
    </submittedName>
</protein>
<dbReference type="InterPro" id="IPR011051">
    <property type="entry name" value="RmlC_Cupin_sf"/>
</dbReference>
<gene>
    <name evidence="1" type="ORF">O7A60_29790</name>
</gene>
<dbReference type="GO" id="GO:0051213">
    <property type="term" value="F:dioxygenase activity"/>
    <property type="evidence" value="ECO:0007669"/>
    <property type="project" value="UniProtKB-KW"/>
</dbReference>
<comment type="caution">
    <text evidence="1">The sequence shown here is derived from an EMBL/GenBank/DDBJ whole genome shotgun (WGS) entry which is preliminary data.</text>
</comment>
<dbReference type="InterPro" id="IPR014710">
    <property type="entry name" value="RmlC-like_jellyroll"/>
</dbReference>
<dbReference type="EMBL" id="JAPYKS010000042">
    <property type="protein sequence ID" value="MEI9412906.1"/>
    <property type="molecule type" value="Genomic_DNA"/>
</dbReference>
<evidence type="ECO:0000313" key="1">
    <source>
        <dbReference type="EMBL" id="MEI9412906.1"/>
    </source>
</evidence>
<dbReference type="Proteomes" id="UP001387293">
    <property type="component" value="Unassembled WGS sequence"/>
</dbReference>
<dbReference type="RefSeq" id="WP_337109253.1">
    <property type="nucleotide sequence ID" value="NZ_JAPYKS010000042.1"/>
</dbReference>
<reference evidence="1 2" key="1">
    <citation type="submission" date="2022-12" db="EMBL/GenBank/DDBJ databases">
        <authorList>
            <person name="Muema E."/>
        </authorList>
    </citation>
    <scope>NUCLEOTIDE SEQUENCE [LARGE SCALE GENOMIC DNA]</scope>
    <source>
        <strain evidence="2">1326</strain>
    </source>
</reference>
<sequence>MSSIVDGEVQALVAEAKTRIERDGANRGSLADVLAVIERAASLPGRWGPDRYPDPDAGERQARYLIATDPDDSFTLYLNVMRPGNRIPPHNHTTWACIAAVEGAEHNTLYERTDGRTGAGPATLRLTGEVDVRPGRGIALLADDIHAVEIRGEQPIRHLHFYGKALETLSARLMFDLDAGEAKPMKMAVATKK</sequence>
<proteinExistence type="predicted"/>
<organism evidence="1 2">
    <name type="scientific">Mesorhizobium salmacidum</name>
    <dbReference type="NCBI Taxonomy" id="3015171"/>
    <lineage>
        <taxon>Bacteria</taxon>
        <taxon>Pseudomonadati</taxon>
        <taxon>Pseudomonadota</taxon>
        <taxon>Alphaproteobacteria</taxon>
        <taxon>Hyphomicrobiales</taxon>
        <taxon>Phyllobacteriaceae</taxon>
        <taxon>Mesorhizobium</taxon>
    </lineage>
</organism>
<accession>A0ABU8L4K8</accession>
<name>A0ABU8L4K8_9HYPH</name>
<dbReference type="CDD" id="cd10548">
    <property type="entry name" value="cupin_CDO"/>
    <property type="match status" value="1"/>
</dbReference>
<keyword evidence="2" id="KW-1185">Reference proteome</keyword>
<keyword evidence="1" id="KW-0223">Dioxygenase</keyword>
<dbReference type="Gene3D" id="2.60.120.10">
    <property type="entry name" value="Jelly Rolls"/>
    <property type="match status" value="1"/>
</dbReference>
<dbReference type="SUPFAM" id="SSF51182">
    <property type="entry name" value="RmlC-like cupins"/>
    <property type="match status" value="1"/>
</dbReference>
<keyword evidence="1" id="KW-0560">Oxidoreductase</keyword>
<evidence type="ECO:0000313" key="2">
    <source>
        <dbReference type="Proteomes" id="UP001387293"/>
    </source>
</evidence>